<dbReference type="InterPro" id="IPR000845">
    <property type="entry name" value="Nucleoside_phosphorylase_d"/>
</dbReference>
<evidence type="ECO:0000259" key="1">
    <source>
        <dbReference type="Pfam" id="PF01048"/>
    </source>
</evidence>
<dbReference type="GO" id="GO:0008782">
    <property type="term" value="F:adenosylhomocysteine nucleosidase activity"/>
    <property type="evidence" value="ECO:0007669"/>
    <property type="project" value="TreeGrafter"/>
</dbReference>
<feature type="domain" description="Nucleoside phosphorylase" evidence="1">
    <location>
        <begin position="203"/>
        <end position="381"/>
    </location>
</feature>
<dbReference type="Proteomes" id="UP000057181">
    <property type="component" value="Chromosome"/>
</dbReference>
<dbReference type="SUPFAM" id="SSF53167">
    <property type="entry name" value="Purine and uridine phosphorylases"/>
    <property type="match status" value="1"/>
</dbReference>
<dbReference type="PANTHER" id="PTHR46832">
    <property type="entry name" value="5'-METHYLTHIOADENOSINE/S-ADENOSYLHOMOCYSTEINE NUCLEOSIDASE"/>
    <property type="match status" value="1"/>
</dbReference>
<dbReference type="Gene3D" id="3.40.50.1580">
    <property type="entry name" value="Nucleoside phosphorylase domain"/>
    <property type="match status" value="1"/>
</dbReference>
<name>A0A0U3HSQ7_9MICC</name>
<dbReference type="GO" id="GO:0009116">
    <property type="term" value="P:nucleoside metabolic process"/>
    <property type="evidence" value="ECO:0007669"/>
    <property type="project" value="InterPro"/>
</dbReference>
<dbReference type="STRING" id="446860.AS188_13530"/>
<dbReference type="EMBL" id="CP013254">
    <property type="protein sequence ID" value="ALU40598.1"/>
    <property type="molecule type" value="Genomic_DNA"/>
</dbReference>
<proteinExistence type="predicted"/>
<accession>A0A0U3HSQ7</accession>
<dbReference type="GO" id="GO:0008930">
    <property type="term" value="F:methylthioadenosine nucleosidase activity"/>
    <property type="evidence" value="ECO:0007669"/>
    <property type="project" value="TreeGrafter"/>
</dbReference>
<dbReference type="Pfam" id="PF01048">
    <property type="entry name" value="PNP_UDP_1"/>
    <property type="match status" value="1"/>
</dbReference>
<reference evidence="2 3" key="1">
    <citation type="submission" date="2015-11" db="EMBL/GenBank/DDBJ databases">
        <title>Complete Genome Sequence of Kocuria flava strain HO-9041.</title>
        <authorList>
            <person name="Zhou M."/>
            <person name="Dai J."/>
        </authorList>
    </citation>
    <scope>NUCLEOTIDE SEQUENCE [LARGE SCALE GENOMIC DNA]</scope>
    <source>
        <strain evidence="2 3">HO-9041</strain>
    </source>
</reference>
<dbReference type="PANTHER" id="PTHR46832:SF1">
    <property type="entry name" value="5'-METHYLTHIOADENOSINE_S-ADENOSYLHOMOCYSTEINE NUCLEOSIDASE"/>
    <property type="match status" value="1"/>
</dbReference>
<dbReference type="InterPro" id="IPR035994">
    <property type="entry name" value="Nucleoside_phosphorylase_sf"/>
</dbReference>
<protein>
    <recommendedName>
        <fullName evidence="1">Nucleoside phosphorylase domain-containing protein</fullName>
    </recommendedName>
</protein>
<dbReference type="KEGG" id="kfv:AS188_13530"/>
<organism evidence="2 3">
    <name type="scientific">Kocuria flava</name>
    <dbReference type="NCBI Taxonomy" id="446860"/>
    <lineage>
        <taxon>Bacteria</taxon>
        <taxon>Bacillati</taxon>
        <taxon>Actinomycetota</taxon>
        <taxon>Actinomycetes</taxon>
        <taxon>Micrococcales</taxon>
        <taxon>Micrococcaceae</taxon>
        <taxon>Kocuria</taxon>
    </lineage>
</organism>
<dbReference type="AlphaFoldDB" id="A0A0U3HSQ7"/>
<sequence length="390" mass="42613">MPMGLRDKRNSKVPRRTVDLQEFAIDLGEIFGDQDLTVHLFGSRKDQTGSIRSDIDLLVELPRRASQAEMDAIWNLEPYLDVFELDNGRARSLVNESELRADTNDDLVAKLGAVCLMQDGDWRTDANVFRQQTVLAERNPAATLVPLYELEDAVPAERADLLVVTALTEEYDAVLTALDMETTEPSLLTVLLDDKGSPWKMRVLNLHEMGSVGAALKTADAMRRSKPSHVVLVGICGGIPGRSNLLDVVIPQSVIYYEPGKTTPDGVKSGHASHQCDTDARNRISVLAKNLDGLSILADGELMACGEKVIADGSGRDALVDIHRKLAAIDMESYGVIRAAETRKTPATVIKSVCDLADADKSDDLHNRAREAAARVFVEAVRAGVFRAEK</sequence>
<evidence type="ECO:0000313" key="2">
    <source>
        <dbReference type="EMBL" id="ALU40598.1"/>
    </source>
</evidence>
<gene>
    <name evidence="2" type="ORF">AS188_13530</name>
</gene>
<dbReference type="InterPro" id="IPR043519">
    <property type="entry name" value="NT_sf"/>
</dbReference>
<dbReference type="GO" id="GO:0005829">
    <property type="term" value="C:cytosol"/>
    <property type="evidence" value="ECO:0007669"/>
    <property type="project" value="TreeGrafter"/>
</dbReference>
<dbReference type="SUPFAM" id="SSF81301">
    <property type="entry name" value="Nucleotidyltransferase"/>
    <property type="match status" value="1"/>
</dbReference>
<dbReference type="GO" id="GO:0019284">
    <property type="term" value="P:L-methionine salvage from S-adenosylmethionine"/>
    <property type="evidence" value="ECO:0007669"/>
    <property type="project" value="TreeGrafter"/>
</dbReference>
<evidence type="ECO:0000313" key="3">
    <source>
        <dbReference type="Proteomes" id="UP000057181"/>
    </source>
</evidence>